<evidence type="ECO:0000313" key="3">
    <source>
        <dbReference type="Proteomes" id="UP000816034"/>
    </source>
</evidence>
<dbReference type="EMBL" id="PYSW02000021">
    <property type="protein sequence ID" value="KAG2383352.1"/>
    <property type="molecule type" value="Genomic_DNA"/>
</dbReference>
<accession>A0AA88GRQ7</accession>
<name>A0AA88GRQ7_NAELO</name>
<comment type="caution">
    <text evidence="2">The sequence shown here is derived from an EMBL/GenBank/DDBJ whole genome shotgun (WGS) entry which is preliminary data.</text>
</comment>
<evidence type="ECO:0000256" key="1">
    <source>
        <dbReference type="SAM" id="Coils"/>
    </source>
</evidence>
<dbReference type="AlphaFoldDB" id="A0AA88GRQ7"/>
<feature type="coiled-coil region" evidence="1">
    <location>
        <begin position="142"/>
        <end position="294"/>
    </location>
</feature>
<proteinExistence type="predicted"/>
<keyword evidence="3" id="KW-1185">Reference proteome</keyword>
<reference evidence="2 3" key="1">
    <citation type="journal article" date="2018" name="BMC Genomics">
        <title>The genome of Naegleria lovaniensis, the basis for a comparative approach to unravel pathogenicity factors of the human pathogenic amoeba N. fowleri.</title>
        <authorList>
            <person name="Liechti N."/>
            <person name="Schurch N."/>
            <person name="Bruggmann R."/>
            <person name="Wittwer M."/>
        </authorList>
    </citation>
    <scope>NUCLEOTIDE SEQUENCE [LARGE SCALE GENOMIC DNA]</scope>
    <source>
        <strain evidence="2 3">ATCC 30569</strain>
    </source>
</reference>
<gene>
    <name evidence="2" type="ORF">C9374_004689</name>
</gene>
<protein>
    <submittedName>
        <fullName evidence="2">Uncharacterized protein</fullName>
    </submittedName>
</protein>
<sequence length="363" mass="42838">MIEKEREDLSNRIEEISQQYEQALNQINKLTLEKEKVQNSEFEKGENINKLEEMNLQIQQDNNELENELNTLKTTIEELQQERDAFRNKCETTESQLKQMLAFQRQNQTLVAENQRLTTHAQSCESQLKIKLQEYEEISKVQDELLRAIAEEKKKVAELTKSSSGDLQSKEKLAKENERLELLVDKLSSDYKQKQLENIEERNQLLSQFENKETQLFEENQRLKRELEDLTLRMSQEQKMNQATQQSQQQRITQLTEQLKEQTESLKQTINENNNEAAQNKLKHSQQLTKLKKELHSSFEMIKLLRDANKKMEENFTNQQKIISSMELQLETSQAQNKDLKEQLEILKVKLPKLLKAGLSTKQ</sequence>
<dbReference type="RefSeq" id="XP_044549031.1">
    <property type="nucleotide sequence ID" value="XM_044694355.1"/>
</dbReference>
<feature type="coiled-coil region" evidence="1">
    <location>
        <begin position="6"/>
        <end position="96"/>
    </location>
</feature>
<evidence type="ECO:0000313" key="2">
    <source>
        <dbReference type="EMBL" id="KAG2383352.1"/>
    </source>
</evidence>
<dbReference type="GeneID" id="68097144"/>
<feature type="coiled-coil region" evidence="1">
    <location>
        <begin position="323"/>
        <end position="357"/>
    </location>
</feature>
<dbReference type="Proteomes" id="UP000816034">
    <property type="component" value="Unassembled WGS sequence"/>
</dbReference>
<keyword evidence="1" id="KW-0175">Coiled coil</keyword>
<organism evidence="2 3">
    <name type="scientific">Naegleria lovaniensis</name>
    <name type="common">Amoeba</name>
    <dbReference type="NCBI Taxonomy" id="51637"/>
    <lineage>
        <taxon>Eukaryota</taxon>
        <taxon>Discoba</taxon>
        <taxon>Heterolobosea</taxon>
        <taxon>Tetramitia</taxon>
        <taxon>Eutetramitia</taxon>
        <taxon>Vahlkampfiidae</taxon>
        <taxon>Naegleria</taxon>
    </lineage>
</organism>